<dbReference type="AlphaFoldDB" id="A0A9E7KCW3"/>
<proteinExistence type="predicted"/>
<gene>
    <name evidence="1" type="ORF">MUK42_13956</name>
</gene>
<dbReference type="EMBL" id="CP097508">
    <property type="protein sequence ID" value="URE12409.1"/>
    <property type="molecule type" value="Genomic_DNA"/>
</dbReference>
<name>A0A9E7KCW3_9LILI</name>
<reference evidence="1" key="1">
    <citation type="submission" date="2022-05" db="EMBL/GenBank/DDBJ databases">
        <title>The Musa troglodytarum L. genome provides insights into the mechanism of non-climacteric behaviour and enrichment of carotenoids.</title>
        <authorList>
            <person name="Wang J."/>
        </authorList>
    </citation>
    <scope>NUCLEOTIDE SEQUENCE</scope>
    <source>
        <tissue evidence="1">Leaf</tissue>
    </source>
</reference>
<organism evidence="1 2">
    <name type="scientific">Musa troglodytarum</name>
    <name type="common">fe'i banana</name>
    <dbReference type="NCBI Taxonomy" id="320322"/>
    <lineage>
        <taxon>Eukaryota</taxon>
        <taxon>Viridiplantae</taxon>
        <taxon>Streptophyta</taxon>
        <taxon>Embryophyta</taxon>
        <taxon>Tracheophyta</taxon>
        <taxon>Spermatophyta</taxon>
        <taxon>Magnoliopsida</taxon>
        <taxon>Liliopsida</taxon>
        <taxon>Zingiberales</taxon>
        <taxon>Musaceae</taxon>
        <taxon>Musa</taxon>
    </lineage>
</organism>
<accession>A0A9E7KCW3</accession>
<evidence type="ECO:0000313" key="1">
    <source>
        <dbReference type="EMBL" id="URE12409.1"/>
    </source>
</evidence>
<protein>
    <submittedName>
        <fullName evidence="1">Uncharacterized protein</fullName>
    </submittedName>
</protein>
<dbReference type="Proteomes" id="UP001055439">
    <property type="component" value="Chromosome 6"/>
</dbReference>
<evidence type="ECO:0000313" key="2">
    <source>
        <dbReference type="Proteomes" id="UP001055439"/>
    </source>
</evidence>
<sequence>MGGRAQAHEHRCCVGFCARKVAGSRRQEVAECEDEPAAYTCEDARAGADAGGALGSGAAALLRRQRQSCNG</sequence>
<keyword evidence="2" id="KW-1185">Reference proteome</keyword>